<accession>A0ABQ1T4X1</accession>
<keyword evidence="2" id="KW-1185">Reference proteome</keyword>
<dbReference type="EMBL" id="BMIT01000001">
    <property type="protein sequence ID" value="GGE82283.1"/>
    <property type="molecule type" value="Genomic_DNA"/>
</dbReference>
<evidence type="ECO:0000313" key="2">
    <source>
        <dbReference type="Proteomes" id="UP000638462"/>
    </source>
</evidence>
<evidence type="ECO:0000313" key="1">
    <source>
        <dbReference type="EMBL" id="GGE82283.1"/>
    </source>
</evidence>
<gene>
    <name evidence="1" type="ORF">GCM10008027_03700</name>
</gene>
<dbReference type="RefSeq" id="WP_188726901.1">
    <property type="nucleotide sequence ID" value="NZ_BMIT01000001.1"/>
</dbReference>
<protein>
    <recommendedName>
        <fullName evidence="3">Glycine dehydrogenase (aminomethyl-transferring)</fullName>
    </recommendedName>
</protein>
<organism evidence="1 2">
    <name type="scientific">Pseudoalteromonas gelatinilytica</name>
    <dbReference type="NCBI Taxonomy" id="1703256"/>
    <lineage>
        <taxon>Bacteria</taxon>
        <taxon>Pseudomonadati</taxon>
        <taxon>Pseudomonadota</taxon>
        <taxon>Gammaproteobacteria</taxon>
        <taxon>Alteromonadales</taxon>
        <taxon>Pseudoalteromonadaceae</taxon>
        <taxon>Pseudoalteromonas</taxon>
    </lineage>
</organism>
<name>A0ABQ1T4X1_9GAMM</name>
<dbReference type="Proteomes" id="UP000638462">
    <property type="component" value="Unassembled WGS sequence"/>
</dbReference>
<reference evidence="2" key="1">
    <citation type="journal article" date="2019" name="Int. J. Syst. Evol. Microbiol.">
        <title>The Global Catalogue of Microorganisms (GCM) 10K type strain sequencing project: providing services to taxonomists for standard genome sequencing and annotation.</title>
        <authorList>
            <consortium name="The Broad Institute Genomics Platform"/>
            <consortium name="The Broad Institute Genome Sequencing Center for Infectious Disease"/>
            <person name="Wu L."/>
            <person name="Ma J."/>
        </authorList>
    </citation>
    <scope>NUCLEOTIDE SEQUENCE [LARGE SCALE GENOMIC DNA]</scope>
    <source>
        <strain evidence="2">CGMCC 1.15394</strain>
    </source>
</reference>
<proteinExistence type="predicted"/>
<evidence type="ECO:0008006" key="3">
    <source>
        <dbReference type="Google" id="ProtNLM"/>
    </source>
</evidence>
<sequence length="51" mass="5801">MTLCVLDRFYAAFPVPSVAKDKFWPTVTPIDDVYGDRKLVCSCPAVETYRD</sequence>
<comment type="caution">
    <text evidence="1">The sequence shown here is derived from an EMBL/GenBank/DDBJ whole genome shotgun (WGS) entry which is preliminary data.</text>
</comment>